<protein>
    <submittedName>
        <fullName evidence="2">Uncharacterized protein</fullName>
    </submittedName>
</protein>
<reference evidence="2 3" key="1">
    <citation type="journal article" date="2021" name="Arch. Microbiol.">
        <title>Myceligenerans indicum sp. nov., an actinobacterium isolated from mangrove sediment of Sundarbans, India.</title>
        <authorList>
            <person name="Asha K."/>
            <person name="Bhadury P."/>
        </authorList>
    </citation>
    <scope>NUCLEOTIDE SEQUENCE [LARGE SCALE GENOMIC DNA]</scope>
    <source>
        <strain evidence="2 3">I2</strain>
    </source>
</reference>
<feature type="region of interest" description="Disordered" evidence="1">
    <location>
        <begin position="1"/>
        <end position="56"/>
    </location>
</feature>
<organism evidence="2 3">
    <name type="scientific">Myceligenerans indicum</name>
    <dbReference type="NCBI Taxonomy" id="2593663"/>
    <lineage>
        <taxon>Bacteria</taxon>
        <taxon>Bacillati</taxon>
        <taxon>Actinomycetota</taxon>
        <taxon>Actinomycetes</taxon>
        <taxon>Micrococcales</taxon>
        <taxon>Promicromonosporaceae</taxon>
        <taxon>Myceligenerans</taxon>
    </lineage>
</organism>
<gene>
    <name evidence="2" type="ORF">HGK34_20400</name>
</gene>
<accession>A0ABS1LRH3</accession>
<name>A0ABS1LRH3_9MICO</name>
<dbReference type="Proteomes" id="UP000675409">
    <property type="component" value="Unassembled WGS sequence"/>
</dbReference>
<dbReference type="EMBL" id="JABBYC010000067">
    <property type="protein sequence ID" value="MBL0888609.1"/>
    <property type="molecule type" value="Genomic_DNA"/>
</dbReference>
<evidence type="ECO:0000256" key="1">
    <source>
        <dbReference type="SAM" id="MobiDB-lite"/>
    </source>
</evidence>
<keyword evidence="3" id="KW-1185">Reference proteome</keyword>
<evidence type="ECO:0000313" key="3">
    <source>
        <dbReference type="Proteomes" id="UP000675409"/>
    </source>
</evidence>
<evidence type="ECO:0000313" key="2">
    <source>
        <dbReference type="EMBL" id="MBL0888609.1"/>
    </source>
</evidence>
<feature type="non-terminal residue" evidence="2">
    <location>
        <position position="1"/>
    </location>
</feature>
<sequence length="56" mass="5851">MCIRDSPDPTDPTTRYAADTNRVTGLTVARPPRLPGPRAAGPTSSGTPTADTEPPF</sequence>
<comment type="caution">
    <text evidence="2">The sequence shown here is derived from an EMBL/GenBank/DDBJ whole genome shotgun (WGS) entry which is preliminary data.</text>
</comment>
<proteinExistence type="predicted"/>